<dbReference type="AlphaFoldDB" id="A0A369TJM6"/>
<reference evidence="2 3" key="1">
    <citation type="submission" date="2018-07" db="EMBL/GenBank/DDBJ databases">
        <title>Thalassococcus profundi sp. nov., a marine bacterium isolated from deep seawater of Okinawa Trough.</title>
        <authorList>
            <person name="Yu M."/>
        </authorList>
    </citation>
    <scope>NUCLEOTIDE SEQUENCE [LARGE SCALE GENOMIC DNA]</scope>
    <source>
        <strain evidence="2 3">WRAS1</strain>
    </source>
</reference>
<accession>A0A369TJM6</accession>
<feature type="transmembrane region" description="Helical" evidence="1">
    <location>
        <begin position="320"/>
        <end position="341"/>
    </location>
</feature>
<evidence type="ECO:0000256" key="1">
    <source>
        <dbReference type="SAM" id="Phobius"/>
    </source>
</evidence>
<gene>
    <name evidence="2" type="ORF">DU478_14825</name>
</gene>
<protein>
    <submittedName>
        <fullName evidence="2">Uncharacterized protein</fullName>
    </submittedName>
</protein>
<keyword evidence="1" id="KW-0472">Membrane</keyword>
<proteinExistence type="predicted"/>
<organism evidence="2 3">
    <name type="scientific">Thalassococcus profundi</name>
    <dbReference type="NCBI Taxonomy" id="2282382"/>
    <lineage>
        <taxon>Bacteria</taxon>
        <taxon>Pseudomonadati</taxon>
        <taxon>Pseudomonadota</taxon>
        <taxon>Alphaproteobacteria</taxon>
        <taxon>Rhodobacterales</taxon>
        <taxon>Roseobacteraceae</taxon>
        <taxon>Thalassococcus</taxon>
    </lineage>
</organism>
<evidence type="ECO:0000313" key="2">
    <source>
        <dbReference type="EMBL" id="RDD65440.1"/>
    </source>
</evidence>
<dbReference type="EMBL" id="QPMK01000012">
    <property type="protein sequence ID" value="RDD65440.1"/>
    <property type="molecule type" value="Genomic_DNA"/>
</dbReference>
<dbReference type="Proteomes" id="UP000253977">
    <property type="component" value="Unassembled WGS sequence"/>
</dbReference>
<name>A0A369TJM6_9RHOB</name>
<sequence length="363" mass="40012">METETPSADAEGRETDSFVYFVDPRELAPLVPGWPEELRLLICMDAAGLCEFVVFHEGEAETIFARVADILDRPVGEFAVSPYVEGHPQRRLLFSEENALLKSIQESGSLLEFATDYLINYNFAREEGLDFDKLMRPKPTAEEARGFRVTTGKILPLASRSRHKQRKVQPGLPEGYAGVDDVALEDCYYLGLEMWVTGRRVRIAASAERPLSSVPMLARAREVAFRDDFSSVYLPRDVLPKHWKPQDELAIDIPVELFPIGYADNCVRRKVQVAVTPRGVFVEFGALVSTALPMVQPQAAMEREVQSPVKSRKRPFLRTFYIPLIAVVGLGVTGLFSTIIAQTTGGPGAGVAVLGGAVSVGSP</sequence>
<keyword evidence="1" id="KW-0812">Transmembrane</keyword>
<keyword evidence="3" id="KW-1185">Reference proteome</keyword>
<keyword evidence="1" id="KW-1133">Transmembrane helix</keyword>
<evidence type="ECO:0000313" key="3">
    <source>
        <dbReference type="Proteomes" id="UP000253977"/>
    </source>
</evidence>
<comment type="caution">
    <text evidence="2">The sequence shown here is derived from an EMBL/GenBank/DDBJ whole genome shotgun (WGS) entry which is preliminary data.</text>
</comment>